<gene>
    <name evidence="1" type="ORF">FOZ74_15080</name>
</gene>
<dbReference type="OrthoDB" id="9980814at2"/>
<dbReference type="Proteomes" id="UP000321199">
    <property type="component" value="Chromosome"/>
</dbReference>
<reference evidence="1 2" key="1">
    <citation type="submission" date="2019-07" db="EMBL/GenBank/DDBJ databases">
        <title>Complete genome sequence of Comamonas sp. NLF 7-7 isolated from livestock.</title>
        <authorList>
            <person name="Kim D.H."/>
            <person name="Kim J.G."/>
        </authorList>
    </citation>
    <scope>NUCLEOTIDE SEQUENCE [LARGE SCALE GENOMIC DNA]</scope>
    <source>
        <strain evidence="1 2">NLF 7-7</strain>
    </source>
</reference>
<dbReference type="KEGG" id="cof:FOZ74_15080"/>
<accession>A0A5B8RXC7</accession>
<evidence type="ECO:0000313" key="1">
    <source>
        <dbReference type="EMBL" id="QEA14246.1"/>
    </source>
</evidence>
<sequence>MQRSYHITINMADGSKRTHVNLYRDSAAAASDAAQRFPAATRLDIKRTTTVLRVGTRAPGMPCMGRAAS</sequence>
<keyword evidence="2" id="KW-1185">Reference proteome</keyword>
<dbReference type="EMBL" id="CP042344">
    <property type="protein sequence ID" value="QEA14246.1"/>
    <property type="molecule type" value="Genomic_DNA"/>
</dbReference>
<name>A0A5B8RXC7_9BURK</name>
<dbReference type="AlphaFoldDB" id="A0A5B8RXC7"/>
<protein>
    <submittedName>
        <fullName evidence="1">Uncharacterized protein</fullName>
    </submittedName>
</protein>
<dbReference type="RefSeq" id="WP_146913838.1">
    <property type="nucleotide sequence ID" value="NZ_CP042344.1"/>
</dbReference>
<evidence type="ECO:0000313" key="2">
    <source>
        <dbReference type="Proteomes" id="UP000321199"/>
    </source>
</evidence>
<proteinExistence type="predicted"/>
<organism evidence="1 2">
    <name type="scientific">Comamonas flocculans</name>
    <dbReference type="NCBI Taxonomy" id="2597701"/>
    <lineage>
        <taxon>Bacteria</taxon>
        <taxon>Pseudomonadati</taxon>
        <taxon>Pseudomonadota</taxon>
        <taxon>Betaproteobacteria</taxon>
        <taxon>Burkholderiales</taxon>
        <taxon>Comamonadaceae</taxon>
        <taxon>Comamonas</taxon>
    </lineage>
</organism>